<sequence>MKRSPPKVELAGPKRGVIMPEFGLNLNEVDPEIEQRLERILQEQERFRPQERAPKMSTQELAMQLRTLKGT</sequence>
<dbReference type="Proteomes" id="UP000887565">
    <property type="component" value="Unplaced"/>
</dbReference>
<reference evidence="2" key="1">
    <citation type="submission" date="2022-11" db="UniProtKB">
        <authorList>
            <consortium name="WormBaseParasite"/>
        </authorList>
    </citation>
    <scope>IDENTIFICATION</scope>
</reference>
<dbReference type="AlphaFoldDB" id="A0A915J887"/>
<name>A0A915J887_ROMCU</name>
<accession>A0A915J887</accession>
<evidence type="ECO:0000313" key="1">
    <source>
        <dbReference type="Proteomes" id="UP000887565"/>
    </source>
</evidence>
<proteinExistence type="predicted"/>
<evidence type="ECO:0000313" key="2">
    <source>
        <dbReference type="WBParaSite" id="nRc.2.0.1.t22366-RA"/>
    </source>
</evidence>
<protein>
    <submittedName>
        <fullName evidence="2">Uncharacterized protein</fullName>
    </submittedName>
</protein>
<dbReference type="WBParaSite" id="nRc.2.0.1.t22366-RA">
    <property type="protein sequence ID" value="nRc.2.0.1.t22366-RA"/>
    <property type="gene ID" value="nRc.2.0.1.g22366"/>
</dbReference>
<keyword evidence="1" id="KW-1185">Reference proteome</keyword>
<organism evidence="1 2">
    <name type="scientific">Romanomermis culicivorax</name>
    <name type="common">Nematode worm</name>
    <dbReference type="NCBI Taxonomy" id="13658"/>
    <lineage>
        <taxon>Eukaryota</taxon>
        <taxon>Metazoa</taxon>
        <taxon>Ecdysozoa</taxon>
        <taxon>Nematoda</taxon>
        <taxon>Enoplea</taxon>
        <taxon>Dorylaimia</taxon>
        <taxon>Mermithida</taxon>
        <taxon>Mermithoidea</taxon>
        <taxon>Mermithidae</taxon>
        <taxon>Romanomermis</taxon>
    </lineage>
</organism>